<evidence type="ECO:0000256" key="12">
    <source>
        <dbReference type="ARBA" id="ARBA00025670"/>
    </source>
</evidence>
<dbReference type="InterPro" id="IPR039994">
    <property type="entry name" value="NO66-like"/>
</dbReference>
<proteinExistence type="inferred from homology"/>
<evidence type="ECO:0000259" key="16">
    <source>
        <dbReference type="PROSITE" id="PS51184"/>
    </source>
</evidence>
<sequence length="643" mass="74099">MTEMVSAFAAAKSSPNMLKVKKKKITKQDLLKDNKMSSSDYNKFENDFLNLSSILNKNKKDKRRNSSSNEKTIEILKKNSPSKKVKKGLTVKINVKSSKLIKTERLRGRPPTPKVPNKVSKSNASSLKPDVEPLNLSGLKTNKSNSKKRPFEDDRQTKTSPSSKKKNNAPGQVEHTEQSPKFIPIRKALKMKLDKNEDSRSVGDETLAWMIQPHSVDHFFKNVFEEKPLYIPRKQNRNYYKDVLSTKQFDEMLQNQRIIFGKNLDVTTFVNDKRENHAPEGRAYPSVVWDFYNNGCSLRLLNPQTFNEKIWKLCATLQECLGSMVGANMYLTPPGTQGFAPHYDDVDVFILQLEGKKHWRVYEPPTKLPRFSSPNFSQSEMKEPIMDIVLEAGDLLYMPRGTIHQGNCLEDVHSLHITISCHQRNSFGDLFSKILNDTIETAMEEDVEFRKGLPRDYFKYAGAIHSDKDTPERNKFMQTMKKLFSKLHEYAPIDDGVDKMAKEFLHSTLPPFLSTNESRRTVECGGEKWNSGAGHVVNRVEFDPGTEIRLLRANCLRMVREEDSLRLYYNTENSREYQEIDSQFLEIEDDFAGAIDHLIESYPNYIKVEDLPLEDEALKFTLVQNMWEKKLILTKAPLESHYD</sequence>
<dbReference type="PROSITE" id="PS51184">
    <property type="entry name" value="JMJC"/>
    <property type="match status" value="1"/>
</dbReference>
<evidence type="ECO:0000256" key="14">
    <source>
        <dbReference type="RuleBase" id="RU366061"/>
    </source>
</evidence>
<keyword evidence="6 14" id="KW-0223">Dioxygenase</keyword>
<dbReference type="Gene3D" id="1.10.10.1500">
    <property type="entry name" value="JmjC domain-containing ribosomal oxygenase (ROX), dimer domain"/>
    <property type="match status" value="1"/>
</dbReference>
<evidence type="ECO:0000256" key="10">
    <source>
        <dbReference type="ARBA" id="ARBA00023163"/>
    </source>
</evidence>
<dbReference type="Pfam" id="PF21233">
    <property type="entry name" value="WHD_RIOX1"/>
    <property type="match status" value="1"/>
</dbReference>
<evidence type="ECO:0000256" key="3">
    <source>
        <dbReference type="ARBA" id="ARBA00022491"/>
    </source>
</evidence>
<feature type="domain" description="JmjC" evidence="16">
    <location>
        <begin position="296"/>
        <end position="438"/>
    </location>
</feature>
<keyword evidence="8 14" id="KW-0408">Iron</keyword>
<evidence type="ECO:0000256" key="7">
    <source>
        <dbReference type="ARBA" id="ARBA00023002"/>
    </source>
</evidence>
<protein>
    <recommendedName>
        <fullName evidence="14">Bifunctional lysine-specific demethylase and histidyl-hydroxylase</fullName>
        <ecNumber evidence="14">1.14.11.27</ecNumber>
    </recommendedName>
</protein>
<keyword evidence="11 14" id="KW-0539">Nucleus</keyword>
<comment type="subcellular location">
    <subcellularLocation>
        <location evidence="1 14">Nucleus</location>
    </subcellularLocation>
</comment>
<comment type="function">
    <text evidence="12">Oxygenase that can act as both a histone lysine demethylase and a ribosomal histidine hydroxylase. Specifically demethylates 'Lys-4' (H3K4me) and 'Lys-36' (H3K36me) of histone H3, thereby playing a central role in histone code.</text>
</comment>
<dbReference type="PANTHER" id="PTHR13096:SF8">
    <property type="entry name" value="RIBOSOMAL OXYGENASE 1"/>
    <property type="match status" value="1"/>
</dbReference>
<dbReference type="GO" id="GO:0140680">
    <property type="term" value="F:histone H3K36me/H3K36me2 demethylase activity"/>
    <property type="evidence" value="ECO:0007669"/>
    <property type="project" value="UniProtKB-EC"/>
</dbReference>
<dbReference type="OrthoDB" id="425950at2759"/>
<dbReference type="InterPro" id="IPR049043">
    <property type="entry name" value="WHD_RIOX1"/>
</dbReference>
<evidence type="ECO:0000256" key="9">
    <source>
        <dbReference type="ARBA" id="ARBA00023015"/>
    </source>
</evidence>
<dbReference type="FunFam" id="1.10.10.1500:FF:000001">
    <property type="entry name" value="ribosomal oxygenase 1 isoform X1"/>
    <property type="match status" value="1"/>
</dbReference>
<dbReference type="SMART" id="SM00558">
    <property type="entry name" value="JmjC"/>
    <property type="match status" value="1"/>
</dbReference>
<evidence type="ECO:0000256" key="1">
    <source>
        <dbReference type="ARBA" id="ARBA00004123"/>
    </source>
</evidence>
<accession>A0A0K2UB39</accession>
<dbReference type="OMA" id="YLEYMGV"/>
<dbReference type="SUPFAM" id="SSF51197">
    <property type="entry name" value="Clavaminate synthase-like"/>
    <property type="match status" value="1"/>
</dbReference>
<evidence type="ECO:0000256" key="8">
    <source>
        <dbReference type="ARBA" id="ARBA00023004"/>
    </source>
</evidence>
<dbReference type="EC" id="1.14.11.27" evidence="14"/>
<evidence type="ECO:0000256" key="6">
    <source>
        <dbReference type="ARBA" id="ARBA00022964"/>
    </source>
</evidence>
<evidence type="ECO:0000256" key="5">
    <source>
        <dbReference type="ARBA" id="ARBA00022853"/>
    </source>
</evidence>
<name>A0A0K2UB39_LEPSM</name>
<keyword evidence="4 14" id="KW-0479">Metal-binding</keyword>
<dbReference type="Pfam" id="PF08007">
    <property type="entry name" value="JmjC_2"/>
    <property type="match status" value="1"/>
</dbReference>
<organism evidence="17">
    <name type="scientific">Lepeophtheirus salmonis</name>
    <name type="common">Salmon louse</name>
    <name type="synonym">Caligus salmonis</name>
    <dbReference type="NCBI Taxonomy" id="72036"/>
    <lineage>
        <taxon>Eukaryota</taxon>
        <taxon>Metazoa</taxon>
        <taxon>Ecdysozoa</taxon>
        <taxon>Arthropoda</taxon>
        <taxon>Crustacea</taxon>
        <taxon>Multicrustacea</taxon>
        <taxon>Hexanauplia</taxon>
        <taxon>Copepoda</taxon>
        <taxon>Siphonostomatoida</taxon>
        <taxon>Caligidae</taxon>
        <taxon>Lepeophtheirus</taxon>
    </lineage>
</organism>
<dbReference type="Gene3D" id="3.90.930.40">
    <property type="match status" value="1"/>
</dbReference>
<dbReference type="GO" id="GO:0045471">
    <property type="term" value="P:response to ethanol"/>
    <property type="evidence" value="ECO:0007669"/>
    <property type="project" value="UniProtKB-ARBA"/>
</dbReference>
<reference evidence="17" key="1">
    <citation type="submission" date="2014-05" db="EMBL/GenBank/DDBJ databases">
        <authorList>
            <person name="Chronopoulou M."/>
        </authorList>
    </citation>
    <scope>NUCLEOTIDE SEQUENCE</scope>
    <source>
        <tissue evidence="17">Whole organism</tissue>
    </source>
</reference>
<feature type="region of interest" description="Disordered" evidence="15">
    <location>
        <begin position="100"/>
        <end position="181"/>
    </location>
</feature>
<dbReference type="PANTHER" id="PTHR13096">
    <property type="entry name" value="MINA53 MYC INDUCED NUCLEAR ANTIGEN"/>
    <property type="match status" value="1"/>
</dbReference>
<evidence type="ECO:0000256" key="4">
    <source>
        <dbReference type="ARBA" id="ARBA00022723"/>
    </source>
</evidence>
<evidence type="ECO:0000256" key="13">
    <source>
        <dbReference type="ARBA" id="ARBA00047915"/>
    </source>
</evidence>
<dbReference type="EMBL" id="HACA01018083">
    <property type="protein sequence ID" value="CDW35444.1"/>
    <property type="molecule type" value="Transcribed_RNA"/>
</dbReference>
<dbReference type="GO" id="GO:0032453">
    <property type="term" value="F:histone H3K4 demethylase activity"/>
    <property type="evidence" value="ECO:0007669"/>
    <property type="project" value="TreeGrafter"/>
</dbReference>
<keyword evidence="10 14" id="KW-0804">Transcription</keyword>
<comment type="cofactor">
    <cofactor evidence="14">
        <name>Fe(2+)</name>
        <dbReference type="ChEBI" id="CHEBI:29033"/>
    </cofactor>
    <text evidence="14">Binds 1 Fe(2+) ion per subunit.</text>
</comment>
<keyword evidence="9 14" id="KW-0805">Transcription regulation</keyword>
<dbReference type="FunFam" id="3.90.930.40:FF:000001">
    <property type="entry name" value="ribosomal oxygenase 1 isoform X1"/>
    <property type="match status" value="1"/>
</dbReference>
<dbReference type="GO" id="GO:0005506">
    <property type="term" value="F:iron ion binding"/>
    <property type="evidence" value="ECO:0007669"/>
    <property type="project" value="UniProtKB-UniRule"/>
</dbReference>
<dbReference type="AlphaFoldDB" id="A0A0K2UB39"/>
<comment type="catalytic activity">
    <reaction evidence="13 14">
        <text>N(6),N(6)-dimethyl-L-lysyl(36)-[histone H3] + 2 2-oxoglutarate + 2 O2 = L-lysyl(36)-[histone H3] + 2 formaldehyde + 2 succinate + 2 CO2</text>
        <dbReference type="Rhea" id="RHEA:42032"/>
        <dbReference type="Rhea" id="RHEA-COMP:9785"/>
        <dbReference type="Rhea" id="RHEA-COMP:9787"/>
        <dbReference type="ChEBI" id="CHEBI:15379"/>
        <dbReference type="ChEBI" id="CHEBI:16526"/>
        <dbReference type="ChEBI" id="CHEBI:16810"/>
        <dbReference type="ChEBI" id="CHEBI:16842"/>
        <dbReference type="ChEBI" id="CHEBI:29969"/>
        <dbReference type="ChEBI" id="CHEBI:30031"/>
        <dbReference type="ChEBI" id="CHEBI:61976"/>
        <dbReference type="EC" id="1.14.11.27"/>
    </reaction>
</comment>
<keyword evidence="5" id="KW-0156">Chromatin regulator</keyword>
<dbReference type="GO" id="GO:0005730">
    <property type="term" value="C:nucleolus"/>
    <property type="evidence" value="ECO:0007669"/>
    <property type="project" value="TreeGrafter"/>
</dbReference>
<evidence type="ECO:0000313" key="17">
    <source>
        <dbReference type="EMBL" id="CDW35444.1"/>
    </source>
</evidence>
<dbReference type="GO" id="GO:0032259">
    <property type="term" value="P:methylation"/>
    <property type="evidence" value="ECO:0007669"/>
    <property type="project" value="UniProtKB-KW"/>
</dbReference>
<dbReference type="GO" id="GO:0008168">
    <property type="term" value="F:methyltransferase activity"/>
    <property type="evidence" value="ECO:0007669"/>
    <property type="project" value="UniProtKB-KW"/>
</dbReference>
<keyword evidence="7 14" id="KW-0560">Oxidoreductase</keyword>
<dbReference type="InterPro" id="IPR003347">
    <property type="entry name" value="JmjC_dom"/>
</dbReference>
<keyword evidence="17" id="KW-0808">Transferase</keyword>
<dbReference type="Gene3D" id="2.60.120.650">
    <property type="entry name" value="Cupin"/>
    <property type="match status" value="1"/>
</dbReference>
<comment type="similarity">
    <text evidence="2">Belongs to the ROX family. NO66 subfamily.</text>
</comment>
<dbReference type="FunFam" id="2.60.120.650:FF:000013">
    <property type="entry name" value="Ribosomal oxygenase 1"/>
    <property type="match status" value="1"/>
</dbReference>
<evidence type="ECO:0000256" key="15">
    <source>
        <dbReference type="SAM" id="MobiDB-lite"/>
    </source>
</evidence>
<keyword evidence="3" id="KW-0678">Repressor</keyword>
<evidence type="ECO:0000256" key="11">
    <source>
        <dbReference type="ARBA" id="ARBA00023242"/>
    </source>
</evidence>
<keyword evidence="17" id="KW-0489">Methyltransferase</keyword>
<evidence type="ECO:0000256" key="2">
    <source>
        <dbReference type="ARBA" id="ARBA00010309"/>
    </source>
</evidence>